<keyword evidence="6 8" id="KW-1133">Transmembrane helix</keyword>
<evidence type="ECO:0000256" key="2">
    <source>
        <dbReference type="ARBA" id="ARBA00022448"/>
    </source>
</evidence>
<dbReference type="AlphaFoldDB" id="A0A917E1D9"/>
<evidence type="ECO:0000256" key="5">
    <source>
        <dbReference type="ARBA" id="ARBA00022970"/>
    </source>
</evidence>
<dbReference type="CDD" id="cd06261">
    <property type="entry name" value="TM_PBP2"/>
    <property type="match status" value="1"/>
</dbReference>
<gene>
    <name evidence="10" type="primary">yxeN</name>
    <name evidence="10" type="ORF">GCM10010911_54000</name>
</gene>
<evidence type="ECO:0000256" key="3">
    <source>
        <dbReference type="ARBA" id="ARBA00022475"/>
    </source>
</evidence>
<evidence type="ECO:0000256" key="6">
    <source>
        <dbReference type="ARBA" id="ARBA00022989"/>
    </source>
</evidence>
<evidence type="ECO:0000256" key="1">
    <source>
        <dbReference type="ARBA" id="ARBA00004651"/>
    </source>
</evidence>
<keyword evidence="3" id="KW-1003">Cell membrane</keyword>
<dbReference type="Proteomes" id="UP000612456">
    <property type="component" value="Unassembled WGS sequence"/>
</dbReference>
<evidence type="ECO:0000313" key="10">
    <source>
        <dbReference type="EMBL" id="GGD88630.1"/>
    </source>
</evidence>
<comment type="similarity">
    <text evidence="8">Belongs to the binding-protein-dependent transport system permease family.</text>
</comment>
<dbReference type="EMBL" id="BMHP01000004">
    <property type="protein sequence ID" value="GGD88630.1"/>
    <property type="molecule type" value="Genomic_DNA"/>
</dbReference>
<dbReference type="Gene3D" id="1.10.3720.10">
    <property type="entry name" value="MetI-like"/>
    <property type="match status" value="1"/>
</dbReference>
<sequence>MLSKLPLIIDAIPRTLLLVLVSAVIGFILGFFLSIVRSYQIPVLSQLATAYISIFRGVPLLVQMYLVYFGLPEIFAYLNEAFAVTFFPVEFNKMFIALLIFSLYTAAYQAEVWYAALRTVDYNQMEAALSVGMTLPQALIRIFIPQALVSAIPNFANLFIALFKQTSLAFTIKVIDIMAVAKMEAGSTYRYLEMYVLIAIVYWILILAFEQLFAYLEKVYSNQKKRSAVSKG</sequence>
<accession>A0A917E1D9</accession>
<feature type="transmembrane region" description="Helical" evidence="8">
    <location>
        <begin position="12"/>
        <end position="36"/>
    </location>
</feature>
<dbReference type="SUPFAM" id="SSF161098">
    <property type="entry name" value="MetI-like"/>
    <property type="match status" value="1"/>
</dbReference>
<keyword evidence="7 8" id="KW-0472">Membrane</keyword>
<keyword evidence="11" id="KW-1185">Reference proteome</keyword>
<dbReference type="PANTHER" id="PTHR30614:SF0">
    <property type="entry name" value="L-CYSTINE TRANSPORT SYSTEM PERMEASE PROTEIN TCYL"/>
    <property type="match status" value="1"/>
</dbReference>
<dbReference type="GO" id="GO:0015184">
    <property type="term" value="F:L-cystine transmembrane transporter activity"/>
    <property type="evidence" value="ECO:0007669"/>
    <property type="project" value="TreeGrafter"/>
</dbReference>
<feature type="transmembrane region" description="Helical" evidence="8">
    <location>
        <begin position="48"/>
        <end position="71"/>
    </location>
</feature>
<dbReference type="NCBIfam" id="TIGR01726">
    <property type="entry name" value="HEQRo_perm_3TM"/>
    <property type="match status" value="1"/>
</dbReference>
<feature type="domain" description="ABC transmembrane type-1" evidence="9">
    <location>
        <begin position="12"/>
        <end position="213"/>
    </location>
</feature>
<feature type="transmembrane region" description="Helical" evidence="8">
    <location>
        <begin position="91"/>
        <end position="117"/>
    </location>
</feature>
<proteinExistence type="inferred from homology"/>
<evidence type="ECO:0000256" key="8">
    <source>
        <dbReference type="RuleBase" id="RU363032"/>
    </source>
</evidence>
<name>A0A917E1D9_9BACL</name>
<reference evidence="10" key="1">
    <citation type="journal article" date="2014" name="Int. J. Syst. Evol. Microbiol.">
        <title>Complete genome sequence of Corynebacterium casei LMG S-19264T (=DSM 44701T), isolated from a smear-ripened cheese.</title>
        <authorList>
            <consortium name="US DOE Joint Genome Institute (JGI-PGF)"/>
            <person name="Walter F."/>
            <person name="Albersmeier A."/>
            <person name="Kalinowski J."/>
            <person name="Ruckert C."/>
        </authorList>
    </citation>
    <scope>NUCLEOTIDE SEQUENCE</scope>
    <source>
        <strain evidence="10">CGMCC 1.15178</strain>
    </source>
</reference>
<dbReference type="GO" id="GO:0043190">
    <property type="term" value="C:ATP-binding cassette (ABC) transporter complex"/>
    <property type="evidence" value="ECO:0007669"/>
    <property type="project" value="InterPro"/>
</dbReference>
<keyword evidence="2 8" id="KW-0813">Transport</keyword>
<protein>
    <submittedName>
        <fullName evidence="10">Amino-acid permease protein YxeN</fullName>
    </submittedName>
</protein>
<comment type="caution">
    <text evidence="10">The sequence shown here is derived from an EMBL/GenBank/DDBJ whole genome shotgun (WGS) entry which is preliminary data.</text>
</comment>
<feature type="transmembrane region" description="Helical" evidence="8">
    <location>
        <begin position="138"/>
        <end position="163"/>
    </location>
</feature>
<dbReference type="InterPro" id="IPR000515">
    <property type="entry name" value="MetI-like"/>
</dbReference>
<reference evidence="10" key="2">
    <citation type="submission" date="2020-09" db="EMBL/GenBank/DDBJ databases">
        <authorList>
            <person name="Sun Q."/>
            <person name="Zhou Y."/>
        </authorList>
    </citation>
    <scope>NUCLEOTIDE SEQUENCE</scope>
    <source>
        <strain evidence="10">CGMCC 1.15178</strain>
    </source>
</reference>
<dbReference type="InterPro" id="IPR010065">
    <property type="entry name" value="AA_ABC_transptr_permease_3TM"/>
</dbReference>
<keyword evidence="5" id="KW-0029">Amino-acid transport</keyword>
<comment type="subcellular location">
    <subcellularLocation>
        <location evidence="1 8">Cell membrane</location>
        <topology evidence="1 8">Multi-pass membrane protein</topology>
    </subcellularLocation>
</comment>
<feature type="transmembrane region" description="Helical" evidence="8">
    <location>
        <begin position="194"/>
        <end position="216"/>
    </location>
</feature>
<evidence type="ECO:0000313" key="11">
    <source>
        <dbReference type="Proteomes" id="UP000612456"/>
    </source>
</evidence>
<dbReference type="InterPro" id="IPR043429">
    <property type="entry name" value="ArtM/GltK/GlnP/TcyL/YhdX-like"/>
</dbReference>
<dbReference type="Pfam" id="PF00528">
    <property type="entry name" value="BPD_transp_1"/>
    <property type="match status" value="1"/>
</dbReference>
<keyword evidence="4 8" id="KW-0812">Transmembrane</keyword>
<evidence type="ECO:0000256" key="7">
    <source>
        <dbReference type="ARBA" id="ARBA00023136"/>
    </source>
</evidence>
<dbReference type="PROSITE" id="PS50928">
    <property type="entry name" value="ABC_TM1"/>
    <property type="match status" value="1"/>
</dbReference>
<evidence type="ECO:0000256" key="4">
    <source>
        <dbReference type="ARBA" id="ARBA00022692"/>
    </source>
</evidence>
<organism evidence="10 11">
    <name type="scientific">Paenibacillus nasutitermitis</name>
    <dbReference type="NCBI Taxonomy" id="1652958"/>
    <lineage>
        <taxon>Bacteria</taxon>
        <taxon>Bacillati</taxon>
        <taxon>Bacillota</taxon>
        <taxon>Bacilli</taxon>
        <taxon>Bacillales</taxon>
        <taxon>Paenibacillaceae</taxon>
        <taxon>Paenibacillus</taxon>
    </lineage>
</organism>
<evidence type="ECO:0000259" key="9">
    <source>
        <dbReference type="PROSITE" id="PS50928"/>
    </source>
</evidence>
<dbReference type="RefSeq" id="WP_188996893.1">
    <property type="nucleotide sequence ID" value="NZ_BMHP01000004.1"/>
</dbReference>
<dbReference type="InterPro" id="IPR035906">
    <property type="entry name" value="MetI-like_sf"/>
</dbReference>
<dbReference type="PANTHER" id="PTHR30614">
    <property type="entry name" value="MEMBRANE COMPONENT OF AMINO ACID ABC TRANSPORTER"/>
    <property type="match status" value="1"/>
</dbReference>